<accession>A0A183SJ80</accession>
<evidence type="ECO:0000313" key="2">
    <source>
        <dbReference type="EMBL" id="VDL90663.1"/>
    </source>
</evidence>
<gene>
    <name evidence="2" type="ORF">SSLN_LOCUS4278</name>
</gene>
<evidence type="ECO:0000313" key="4">
    <source>
        <dbReference type="WBParaSite" id="SSLN_0000442501-mRNA-1"/>
    </source>
</evidence>
<organism evidence="4">
    <name type="scientific">Schistocephalus solidus</name>
    <name type="common">Tapeworm</name>
    <dbReference type="NCBI Taxonomy" id="70667"/>
    <lineage>
        <taxon>Eukaryota</taxon>
        <taxon>Metazoa</taxon>
        <taxon>Spiralia</taxon>
        <taxon>Lophotrochozoa</taxon>
        <taxon>Platyhelminthes</taxon>
        <taxon>Cestoda</taxon>
        <taxon>Eucestoda</taxon>
        <taxon>Diphyllobothriidea</taxon>
        <taxon>Diphyllobothriidae</taxon>
        <taxon>Schistocephalus</taxon>
    </lineage>
</organism>
<proteinExistence type="predicted"/>
<reference evidence="2 3" key="2">
    <citation type="submission" date="2018-11" db="EMBL/GenBank/DDBJ databases">
        <authorList>
            <consortium name="Pathogen Informatics"/>
        </authorList>
    </citation>
    <scope>NUCLEOTIDE SEQUENCE [LARGE SCALE GENOMIC DNA]</scope>
    <source>
        <strain evidence="2 3">NST_G2</strain>
    </source>
</reference>
<keyword evidence="3" id="KW-1185">Reference proteome</keyword>
<dbReference type="EMBL" id="UYSU01032808">
    <property type="protein sequence ID" value="VDL90663.1"/>
    <property type="molecule type" value="Genomic_DNA"/>
</dbReference>
<dbReference type="Proteomes" id="UP000275846">
    <property type="component" value="Unassembled WGS sequence"/>
</dbReference>
<reference evidence="4" key="1">
    <citation type="submission" date="2016-06" db="UniProtKB">
        <authorList>
            <consortium name="WormBaseParasite"/>
        </authorList>
    </citation>
    <scope>IDENTIFICATION</scope>
</reference>
<sequence>MVSFNVTSPVPSIPQSLASDAVSSHLDSQNSEKTEHPNEDISYSESSTASKVGSVDVRYRQADILARYVNDTFTVLKLEKTSKFLNSIFPDIQLTIEAEDNTQTAFLYVLGQQGPADDGIQEDQ</sequence>
<feature type="compositionally biased region" description="Polar residues" evidence="1">
    <location>
        <begin position="41"/>
        <end position="51"/>
    </location>
</feature>
<evidence type="ECO:0000256" key="1">
    <source>
        <dbReference type="SAM" id="MobiDB-lite"/>
    </source>
</evidence>
<feature type="compositionally biased region" description="Polar residues" evidence="1">
    <location>
        <begin position="1"/>
        <end position="29"/>
    </location>
</feature>
<dbReference type="OrthoDB" id="10025388at2759"/>
<dbReference type="WBParaSite" id="SSLN_0000442501-mRNA-1">
    <property type="protein sequence ID" value="SSLN_0000442501-mRNA-1"/>
    <property type="gene ID" value="SSLN_0000442501"/>
</dbReference>
<feature type="region of interest" description="Disordered" evidence="1">
    <location>
        <begin position="1"/>
        <end position="51"/>
    </location>
</feature>
<feature type="compositionally biased region" description="Basic and acidic residues" evidence="1">
    <location>
        <begin position="30"/>
        <end position="39"/>
    </location>
</feature>
<name>A0A183SJ80_SCHSO</name>
<evidence type="ECO:0000313" key="3">
    <source>
        <dbReference type="Proteomes" id="UP000275846"/>
    </source>
</evidence>
<dbReference type="AlphaFoldDB" id="A0A183SJ80"/>
<protein>
    <submittedName>
        <fullName evidence="4">Ras-associating domain-containing protein</fullName>
    </submittedName>
</protein>